<keyword evidence="3" id="KW-0520">NAD</keyword>
<gene>
    <name evidence="7" type="ORF">ACFSUS_06705</name>
</gene>
<evidence type="ECO:0000259" key="5">
    <source>
        <dbReference type="Pfam" id="PF00389"/>
    </source>
</evidence>
<dbReference type="InterPro" id="IPR029752">
    <property type="entry name" value="D-isomer_DH_CS1"/>
</dbReference>
<dbReference type="PROSITE" id="PS00065">
    <property type="entry name" value="D_2_HYDROXYACID_DH_1"/>
    <property type="match status" value="1"/>
</dbReference>
<dbReference type="GO" id="GO:0008720">
    <property type="term" value="F:D-lactate dehydrogenase (NAD+) activity"/>
    <property type="evidence" value="ECO:0007669"/>
    <property type="project" value="UniProtKB-EC"/>
</dbReference>
<comment type="caution">
    <text evidence="7">The sequence shown here is derived from an EMBL/GenBank/DDBJ whole genome shotgun (WGS) entry which is preliminary data.</text>
</comment>
<reference evidence="8" key="1">
    <citation type="journal article" date="2019" name="Int. J. Syst. Evol. Microbiol.">
        <title>The Global Catalogue of Microorganisms (GCM) 10K type strain sequencing project: providing services to taxonomists for standard genome sequencing and annotation.</title>
        <authorList>
            <consortium name="The Broad Institute Genomics Platform"/>
            <consortium name="The Broad Institute Genome Sequencing Center for Infectious Disease"/>
            <person name="Wu L."/>
            <person name="Ma J."/>
        </authorList>
    </citation>
    <scope>NUCLEOTIDE SEQUENCE [LARGE SCALE GENOMIC DNA]</scope>
    <source>
        <strain evidence="8">KCTC 42805</strain>
    </source>
</reference>
<name>A0ABW5M160_9BACT</name>
<protein>
    <submittedName>
        <fullName evidence="7">2-hydroxyacid dehydrogenase</fullName>
        <ecNumber evidence="7">1.1.1.28</ecNumber>
    </submittedName>
</protein>
<dbReference type="InterPro" id="IPR029753">
    <property type="entry name" value="D-isomer_DH_CS"/>
</dbReference>
<organism evidence="7 8">
    <name type="scientific">Spirosoma soli</name>
    <dbReference type="NCBI Taxonomy" id="1770529"/>
    <lineage>
        <taxon>Bacteria</taxon>
        <taxon>Pseudomonadati</taxon>
        <taxon>Bacteroidota</taxon>
        <taxon>Cytophagia</taxon>
        <taxon>Cytophagales</taxon>
        <taxon>Cytophagaceae</taxon>
        <taxon>Spirosoma</taxon>
    </lineage>
</organism>
<proteinExistence type="inferred from homology"/>
<keyword evidence="8" id="KW-1185">Reference proteome</keyword>
<evidence type="ECO:0000256" key="4">
    <source>
        <dbReference type="RuleBase" id="RU003719"/>
    </source>
</evidence>
<feature type="domain" description="D-isomer specific 2-hydroxyacid dehydrogenase catalytic" evidence="5">
    <location>
        <begin position="3"/>
        <end position="328"/>
    </location>
</feature>
<dbReference type="PANTHER" id="PTHR43026:SF1">
    <property type="entry name" value="2-HYDROXYACID DEHYDROGENASE HOMOLOG 1-RELATED"/>
    <property type="match status" value="1"/>
</dbReference>
<dbReference type="InterPro" id="IPR006140">
    <property type="entry name" value="D-isomer_DH_NAD-bd"/>
</dbReference>
<dbReference type="Proteomes" id="UP001597469">
    <property type="component" value="Unassembled WGS sequence"/>
</dbReference>
<evidence type="ECO:0000259" key="6">
    <source>
        <dbReference type="Pfam" id="PF02826"/>
    </source>
</evidence>
<dbReference type="SUPFAM" id="SSF52283">
    <property type="entry name" value="Formate/glycerate dehydrogenase catalytic domain-like"/>
    <property type="match status" value="1"/>
</dbReference>
<dbReference type="Pfam" id="PF02826">
    <property type="entry name" value="2-Hacid_dh_C"/>
    <property type="match status" value="1"/>
</dbReference>
<dbReference type="CDD" id="cd12183">
    <property type="entry name" value="LDH_like_2"/>
    <property type="match status" value="1"/>
</dbReference>
<dbReference type="PROSITE" id="PS00670">
    <property type="entry name" value="D_2_HYDROXYACID_DH_2"/>
    <property type="match status" value="1"/>
</dbReference>
<evidence type="ECO:0000256" key="2">
    <source>
        <dbReference type="ARBA" id="ARBA00023002"/>
    </source>
</evidence>
<dbReference type="PROSITE" id="PS00671">
    <property type="entry name" value="D_2_HYDROXYACID_DH_3"/>
    <property type="match status" value="1"/>
</dbReference>
<dbReference type="PANTHER" id="PTHR43026">
    <property type="entry name" value="2-HYDROXYACID DEHYDROGENASE HOMOLOG 1-RELATED"/>
    <property type="match status" value="1"/>
</dbReference>
<dbReference type="RefSeq" id="WP_381520874.1">
    <property type="nucleotide sequence ID" value="NZ_JBHULN010000003.1"/>
</dbReference>
<feature type="domain" description="D-isomer specific 2-hydroxyacid dehydrogenase NAD-binding" evidence="6">
    <location>
        <begin position="110"/>
        <end position="297"/>
    </location>
</feature>
<dbReference type="InterPro" id="IPR006139">
    <property type="entry name" value="D-isomer_2_OHA_DH_cat_dom"/>
</dbReference>
<dbReference type="SUPFAM" id="SSF51735">
    <property type="entry name" value="NAD(P)-binding Rossmann-fold domains"/>
    <property type="match status" value="1"/>
</dbReference>
<dbReference type="InterPro" id="IPR036291">
    <property type="entry name" value="NAD(P)-bd_dom_sf"/>
</dbReference>
<dbReference type="EMBL" id="JBHULN010000003">
    <property type="protein sequence ID" value="MFD2570317.1"/>
    <property type="molecule type" value="Genomic_DNA"/>
</dbReference>
<dbReference type="InterPro" id="IPR058205">
    <property type="entry name" value="D-LDH-like"/>
</dbReference>
<keyword evidence="2 4" id="KW-0560">Oxidoreductase</keyword>
<evidence type="ECO:0000256" key="1">
    <source>
        <dbReference type="ARBA" id="ARBA00005854"/>
    </source>
</evidence>
<dbReference type="EC" id="1.1.1.28" evidence="7"/>
<sequence length="332" mass="36750">MNVAVFSTKTYDQEFFDRFNETYRHSLTYFSAPLNRDTTNLTQGFDAVCAFVNDQIDRETIEKIAANGVKVIALRSAGFNNVDVDAAQQRGIKLFRVPAYSPMAVAEHAVALILTLNRKTHKAFNRIRENNFSLEKLLGFNLHGKAVGVIGTGQIGAAFCKIMLGFGCSVMAYDVFESDQLKNQGVVYAPFDTVLQSSDIVSLHCPVTPETHHLINTATIAKMQRGVMLINTSRGALIDTKDTIEALKSGQLGYLGIDVYEQEEALFFQDLSESIIQDELLTRLMAFPNVLVTAHQGFFTKEALEQIATTTLQNLTDFETGQPSKNEVRATG</sequence>
<comment type="similarity">
    <text evidence="1 4">Belongs to the D-isomer specific 2-hydroxyacid dehydrogenase family.</text>
</comment>
<evidence type="ECO:0000313" key="7">
    <source>
        <dbReference type="EMBL" id="MFD2570317.1"/>
    </source>
</evidence>
<evidence type="ECO:0000256" key="3">
    <source>
        <dbReference type="ARBA" id="ARBA00023027"/>
    </source>
</evidence>
<dbReference type="Gene3D" id="3.40.50.720">
    <property type="entry name" value="NAD(P)-binding Rossmann-like Domain"/>
    <property type="match status" value="2"/>
</dbReference>
<accession>A0ABW5M160</accession>
<evidence type="ECO:0000313" key="8">
    <source>
        <dbReference type="Proteomes" id="UP001597469"/>
    </source>
</evidence>
<dbReference type="Pfam" id="PF00389">
    <property type="entry name" value="2-Hacid_dh"/>
    <property type="match status" value="1"/>
</dbReference>